<dbReference type="InterPro" id="IPR032821">
    <property type="entry name" value="PKS_assoc"/>
</dbReference>
<evidence type="ECO:0000259" key="6">
    <source>
        <dbReference type="PROSITE" id="PS50075"/>
    </source>
</evidence>
<dbReference type="PROSITE" id="PS52019">
    <property type="entry name" value="PKS_MFAS_DH"/>
    <property type="match status" value="1"/>
</dbReference>
<name>A0A1Y4DC16_9BACT</name>
<keyword evidence="2" id="KW-0597">Phosphoprotein</keyword>
<feature type="domain" description="PKS/mFAS DH" evidence="8">
    <location>
        <begin position="2747"/>
        <end position="3027"/>
    </location>
</feature>
<protein>
    <recommendedName>
        <fullName evidence="11">Carrier domain-containing protein</fullName>
    </recommendedName>
</protein>
<sequence length="3027" mass="327138">MPRKEDFTLGDKMKNKNLEPIAIVGIGAIMPGALNKDEFWSNIKEGKYCITEIPASYWDYRLFYSPDHKAEDKLYSKIGGFIPQSFKFNSLKYRIPPQIAKQMDTVQHLAIETTRMALEDSGYDKKEFDHNRTAVIIGNSMGGMKNEMSNTRLNRPFLYEILKNTPSFKSLAPSDAQKMLEEMDAGVREKFAPINEDSMPGELANVIPGRVANVFDLHGTNFAVDAACATSLAAIDQAVNGLRMGNFDMAIAGGVDQMMSPSAYIKFCKIGALSETGSYPFDARANGFVMAEGAGMVILKRLSDAVKDGDRIYAVIRAVGASSDGKGKGITAPNPKGQKLAVEKTFEQLDYTPEAVGLIEAHGTGTRVGDAVELGALTELFSPYVKPGSIGLGSVKSQIGHAKAAAGIASLIKTSLALYNKVLPPSVNFETPNPIVDWSTCPFRVITKAEEWPGGKIRRANVSAFGFGGTNFHVAMEEMNDSLLKKAEESKQQVTVSVPVQEKPTMTSSNSYTLHVPGEKIQSDVLTFSAATKQELFNVLDKALVAIEYDPTYLPSISYKNHIAKPAKFAVTINVESPEKLKEKIAFFKKTASTQDVWEQESLYLRMKGIYPFTPSEIKPKVCFMFPGQGSQYVDMMKDLASKYKVVQDTFDEADRLLLKIIGQNLTDTLWSKPGETKEQIAVREAAIKKTEMTQPAVLTADIAMMRLLSSFGIKPDVVMGHSLGEYAAAVAAGIFDFENGLKAVCTRGKVMSEIKVEDNGKMASIAAPVDRVEPELARINGYVAVANKNCPTQTVIAGASKAVDDAIKMFTDMGIQAVQIPVSHAFHSAIVRPAMPQYRAFLDTLTFHAPKMPITTNVTAEFYPSDPEKIKDLMVTQISHSVEWIKQLQTTYDSGVRLFVECGPKRVLSALASNTLSDKKDIKVLASNHPKKGGIVEFNDLFANLISSGIHLDWKGTDMYGDNSTYNPAFVNWVTGNATPTEKAAGTVKENTVCACKVGANAAANGNGGKKSVVISGIAAGGPGSWDKIFREGVLDEILSGRNMIEPVSSEIQQKQIDKHVEFVIKSPDGNHRIERLSSPMQAIKLAAKGGAFDLEKEFGLPAKWVRSMDRSFQLAIAAGILALKDAGIPLVLYYKPTSTGGYLPDRWGLPADMIDETGVIFTSAFPVANSMMGDLSKRVAGLLNNKTAKEVRAFCDKFISQISDPALKAEIEAWYQANFKDKEIEPEAFTSEFILKTIIIAHSHFCQWIRARGPATALSAACASTAQAIAVAQDWITLGRCKRVIVISADDPTNDNVSEWILTAFLASGAATTEADVTKAALPFDRRRNGMIVGMGAVSLVVEEESEVAKRGMKPLAKLLATEIANSGFHVTRLDVAHVAQVMNRLVSHAEKEYGLNRSDIAKQLVFISHETYTPARGGSASAEAYALKSTFGKDVSSVIVSNTKGFTGHSMGAGLEDAIAVRCLNTGLVPPIANFKEADPELEGITLSKGGHYNFKYALRLAAGFGSQLGMTLLEKMWQEGEPRITDEARHQAWLKEISGQQAPVLEVVQNTLRIKDNYQHGVKPSLIMEGSQAFVDKVNAIHAHEAKAAAAPAAPAAVAQPAPVAPVAKAVALDEATVTKEVVKMVSEKTGYPDDMLDIDLDMEADLGIDTVKQAELFAALREHYGIAQQEGIQLKDYPTIRHCIKFVLANAGKPAAAAPVAQAAVAPAAPVAPAVTPAPAAVAQPAPAAKAVALDEASVTKEVVGMVAEKTGYPEDMLDIDLDMEADLGIDTVKQAELFAALREHYGIAQQEGIQLKDYPTIRHCIKFVLANAGKPAAAAPAAPVTPAAVPAPVSAPVTPASAAAPAAKAANLDEATVTKEVVSMVAEKTGYPEDMLDLDLDMEADLGIDTVKQAELFAAMREHYGIAQQEGIQLKDYPTIRHCIKFVLANAGKPAAAAPVAQAAVAPAVPVTPAVTPAVSAPVTPAPAAPVAQPAPAAKAVALDEATVTKEIVKMVAEKTGYPEDMLDLDLDMEADLGIDTVKQAELFAAMREHYGIAQQEGIQLKDYPTIRHCINFALSHAGKPAAAAPAAQAAVAPAAPVAPAAAPAPVSASVTPAPAAVSAPVTPAPAPQAAPAKLAKKPAHVVAEHIGVPQADALITNPTAPIEKHFSLAERPEREGYQGEHCHEKKLRYVTTVADAPLTERENRRLSKDRTILLFADNSQLIKAYQEEFKELGVKYHVFTTLKTRSKNTTIVNWESYEETEAALKDYAAEDPNIQGIVYLLGASVKKFDKKASPHADLTKYVMPLFIALRVFEKGLANRQDADTFFAVNTKIDGTFGYTTKDEFNPIVGALTGGTTCFRKDVYERTGAISKLMDFEPTATPDEMAQKTMDEVLHGDMRLMIGTRDNVRSTILSLPTRLDRSVKHFDLAGKSIIFTGSGRGIGAMLSQKIAAQYHSKIIVLDIIEIQDKTPLWASMNEAELAALKKQIWEDLKADKTQKATPVMLERAFGRVKDSITLYNNLQKLRDLGSEVEYYHCDVTNSSMVKEVCTKIKAKNGRVDGLIHFAGLERSKLIYDKDPAEYYRIFDVKATSFASFLANNIVRDDGFFAFASSIAGKYGNLGQSDYASANDYLAKSALSLSNQGYRAISIAMSAYKNVGMGVRAGVETFLRSNGVDFVDPEDGMQIFLDEIVYGQVPEIVLTGSLGRLDWDHQLKFEWEEIGADEAGSDDAPKGGTPAAAAPAASTPAAAVDASKATHFLGNITSLQKGAEIHLEKEFNLNSDPYLADHAIEGTPYVPGVMGIETFMETATALTGTVPQGLKDVHFYLPIKLLRNRPQAVRVIGKANGNEASMEIESDFINSKGVKMGNTRRHFTAKTLDGFTSTWNAVKAEAMTGLTAPMSVSKEEIYQKYFHGPSFQVLEGIVRVDKHASLAVYHTTPRPQWNDGPRTLLANPMLIEAAFQCCGFQDMSIEHKMTLPDGIAEVAVLKKELPPAQLYLYGVSRGNTADGKTLHDAYVFDAQGEVWVEIHGYQAIGQ</sequence>
<dbReference type="Gene3D" id="3.40.50.720">
    <property type="entry name" value="NAD(P)-binding Rossmann-like Domain"/>
    <property type="match status" value="1"/>
</dbReference>
<dbReference type="InterPro" id="IPR049552">
    <property type="entry name" value="PKS_DH_N"/>
</dbReference>
<feature type="domain" description="Carrier" evidence="6">
    <location>
        <begin position="1617"/>
        <end position="1696"/>
    </location>
</feature>
<dbReference type="SUPFAM" id="SSF47336">
    <property type="entry name" value="ACP-like"/>
    <property type="match status" value="4"/>
</dbReference>
<dbReference type="CDD" id="cd00833">
    <property type="entry name" value="PKS"/>
    <property type="match status" value="1"/>
</dbReference>
<dbReference type="InterPro" id="IPR057326">
    <property type="entry name" value="KR_dom"/>
</dbReference>
<feature type="region of interest" description="N-terminal hotdog fold" evidence="4">
    <location>
        <begin position="2747"/>
        <end position="2875"/>
    </location>
</feature>
<dbReference type="InterPro" id="IPR049551">
    <property type="entry name" value="PKS_DH_C"/>
</dbReference>
<feature type="domain" description="Carrier" evidence="6">
    <location>
        <begin position="1989"/>
        <end position="2068"/>
    </location>
</feature>
<evidence type="ECO:0000256" key="4">
    <source>
        <dbReference type="PROSITE-ProRule" id="PRU01363"/>
    </source>
</evidence>
<evidence type="ECO:0000256" key="1">
    <source>
        <dbReference type="ARBA" id="ARBA00022450"/>
    </source>
</evidence>
<dbReference type="GO" id="GO:0004312">
    <property type="term" value="F:fatty acid synthase activity"/>
    <property type="evidence" value="ECO:0007669"/>
    <property type="project" value="TreeGrafter"/>
</dbReference>
<keyword evidence="3" id="KW-0808">Transferase</keyword>
<dbReference type="SUPFAM" id="SSF51735">
    <property type="entry name" value="NAD(P)-binding Rossmann-fold domains"/>
    <property type="match status" value="1"/>
</dbReference>
<evidence type="ECO:0000259" key="8">
    <source>
        <dbReference type="PROSITE" id="PS52019"/>
    </source>
</evidence>
<dbReference type="GO" id="GO:0004315">
    <property type="term" value="F:3-oxoacyl-[acyl-carrier-protein] synthase activity"/>
    <property type="evidence" value="ECO:0007669"/>
    <property type="project" value="InterPro"/>
</dbReference>
<organism evidence="9 10">
    <name type="scientific">Candidatus Avelusimicrobium gallicola</name>
    <dbReference type="NCBI Taxonomy" id="2562704"/>
    <lineage>
        <taxon>Bacteria</taxon>
        <taxon>Pseudomonadati</taxon>
        <taxon>Elusimicrobiota</taxon>
        <taxon>Elusimicrobia</taxon>
        <taxon>Elusimicrobiales</taxon>
        <taxon>Elusimicrobiaceae</taxon>
        <taxon>Candidatus Avelusimicrobium</taxon>
    </lineage>
</organism>
<dbReference type="PANTHER" id="PTHR43775">
    <property type="entry name" value="FATTY ACID SYNTHASE"/>
    <property type="match status" value="1"/>
</dbReference>
<dbReference type="InterPro" id="IPR050091">
    <property type="entry name" value="PKS_NRPS_Biosynth_Enz"/>
</dbReference>
<dbReference type="InterPro" id="IPR018201">
    <property type="entry name" value="Ketoacyl_synth_AS"/>
</dbReference>
<dbReference type="InterPro" id="IPR042104">
    <property type="entry name" value="PKS_dehydratase_sf"/>
</dbReference>
<dbReference type="SMART" id="SM00822">
    <property type="entry name" value="PKS_KR"/>
    <property type="match status" value="1"/>
</dbReference>
<dbReference type="Pfam" id="PF14765">
    <property type="entry name" value="PS-DH"/>
    <property type="match status" value="1"/>
</dbReference>
<dbReference type="Pfam" id="PF02801">
    <property type="entry name" value="Ketoacyl-synt_C"/>
    <property type="match status" value="2"/>
</dbReference>
<reference evidence="10" key="1">
    <citation type="submission" date="2017-04" db="EMBL/GenBank/DDBJ databases">
        <title>Function of individual gut microbiota members based on whole genome sequencing of pure cultures obtained from chicken caecum.</title>
        <authorList>
            <person name="Medvecky M."/>
            <person name="Cejkova D."/>
            <person name="Polansky O."/>
            <person name="Karasova D."/>
            <person name="Kubasova T."/>
            <person name="Cizek A."/>
            <person name="Rychlik I."/>
        </authorList>
    </citation>
    <scope>NUCLEOTIDE SEQUENCE [LARGE SCALE GENOMIC DNA]</scope>
    <source>
        <strain evidence="10">An273</strain>
    </source>
</reference>
<dbReference type="Gene3D" id="3.10.129.110">
    <property type="entry name" value="Polyketide synthase dehydratase"/>
    <property type="match status" value="1"/>
</dbReference>
<evidence type="ECO:0000256" key="3">
    <source>
        <dbReference type="ARBA" id="ARBA00022679"/>
    </source>
</evidence>
<accession>A0A1Y4DC16</accession>
<dbReference type="Pfam" id="PF21089">
    <property type="entry name" value="PKS_DH_N"/>
    <property type="match status" value="1"/>
</dbReference>
<dbReference type="InterPro" id="IPR001227">
    <property type="entry name" value="Ac_transferase_dom_sf"/>
</dbReference>
<dbReference type="Pfam" id="PF00109">
    <property type="entry name" value="ketoacyl-synt"/>
    <property type="match status" value="2"/>
</dbReference>
<evidence type="ECO:0000256" key="5">
    <source>
        <dbReference type="SAM" id="MobiDB-lite"/>
    </source>
</evidence>
<dbReference type="PROSITE" id="PS52004">
    <property type="entry name" value="KS3_2"/>
    <property type="match status" value="2"/>
</dbReference>
<comment type="caution">
    <text evidence="4">Lacks conserved residue(s) required for the propagation of feature annotation.</text>
</comment>
<dbReference type="InterPro" id="IPR016036">
    <property type="entry name" value="Malonyl_transacylase_ACP-bd"/>
</dbReference>
<gene>
    <name evidence="9" type="ORF">B5F75_05690</name>
</gene>
<dbReference type="Pfam" id="PF16197">
    <property type="entry name" value="KAsynt_C_assoc"/>
    <property type="match status" value="1"/>
</dbReference>
<dbReference type="SMART" id="SM00825">
    <property type="entry name" value="PKS_KS"/>
    <property type="match status" value="1"/>
</dbReference>
<keyword evidence="1" id="KW-0596">Phosphopantetheine</keyword>
<comment type="caution">
    <text evidence="9">The sequence shown here is derived from an EMBL/GenBank/DDBJ whole genome shotgun (WGS) entry which is preliminary data.</text>
</comment>
<dbReference type="InterPro" id="IPR036291">
    <property type="entry name" value="NAD(P)-bd_dom_sf"/>
</dbReference>
<keyword evidence="10" id="KW-1185">Reference proteome</keyword>
<dbReference type="PROSITE" id="PS50075">
    <property type="entry name" value="CARRIER"/>
    <property type="match status" value="4"/>
</dbReference>
<dbReference type="Gene3D" id="3.40.366.10">
    <property type="entry name" value="Malonyl-Coenzyme A Acyl Carrier Protein, domain 2"/>
    <property type="match status" value="1"/>
</dbReference>
<evidence type="ECO:0000259" key="7">
    <source>
        <dbReference type="PROSITE" id="PS52004"/>
    </source>
</evidence>
<evidence type="ECO:0000256" key="2">
    <source>
        <dbReference type="ARBA" id="ARBA00022553"/>
    </source>
</evidence>
<dbReference type="Proteomes" id="UP000196368">
    <property type="component" value="Unassembled WGS sequence"/>
</dbReference>
<feature type="domain" description="Carrier" evidence="6">
    <location>
        <begin position="1739"/>
        <end position="1818"/>
    </location>
</feature>
<dbReference type="Gene3D" id="3.40.47.10">
    <property type="match status" value="2"/>
</dbReference>
<dbReference type="SUPFAM" id="SSF55048">
    <property type="entry name" value="Probable ACP-binding domain of malonyl-CoA ACP transacylase"/>
    <property type="match status" value="1"/>
</dbReference>
<dbReference type="GO" id="GO:0005737">
    <property type="term" value="C:cytoplasm"/>
    <property type="evidence" value="ECO:0007669"/>
    <property type="project" value="TreeGrafter"/>
</dbReference>
<dbReference type="InterPro" id="IPR013968">
    <property type="entry name" value="PKS_KR"/>
</dbReference>
<dbReference type="Pfam" id="PF08659">
    <property type="entry name" value="KR"/>
    <property type="match status" value="1"/>
</dbReference>
<dbReference type="InterPro" id="IPR014043">
    <property type="entry name" value="Acyl_transferase_dom"/>
</dbReference>
<dbReference type="SMART" id="SM00827">
    <property type="entry name" value="PKS_AT"/>
    <property type="match status" value="1"/>
</dbReference>
<dbReference type="Gene3D" id="3.30.70.250">
    <property type="entry name" value="Malonyl-CoA ACP transacylase, ACP-binding"/>
    <property type="match status" value="1"/>
</dbReference>
<dbReference type="InterPro" id="IPR014030">
    <property type="entry name" value="Ketoacyl_synth_N"/>
</dbReference>
<evidence type="ECO:0008006" key="11">
    <source>
        <dbReference type="Google" id="ProtNLM"/>
    </source>
</evidence>
<dbReference type="InterPro" id="IPR016039">
    <property type="entry name" value="Thiolase-like"/>
</dbReference>
<dbReference type="SUPFAM" id="SSF53901">
    <property type="entry name" value="Thiolase-like"/>
    <property type="match status" value="2"/>
</dbReference>
<dbReference type="PANTHER" id="PTHR43775:SF37">
    <property type="entry name" value="SI:DKEY-61P9.11"/>
    <property type="match status" value="1"/>
</dbReference>
<dbReference type="EMBL" id="NFJD01000004">
    <property type="protein sequence ID" value="OUO56112.1"/>
    <property type="molecule type" value="Genomic_DNA"/>
</dbReference>
<evidence type="ECO:0000313" key="10">
    <source>
        <dbReference type="Proteomes" id="UP000196368"/>
    </source>
</evidence>
<dbReference type="InterPro" id="IPR036736">
    <property type="entry name" value="ACP-like_sf"/>
</dbReference>
<dbReference type="GO" id="GO:0005886">
    <property type="term" value="C:plasma membrane"/>
    <property type="evidence" value="ECO:0007669"/>
    <property type="project" value="TreeGrafter"/>
</dbReference>
<dbReference type="InterPro" id="IPR049900">
    <property type="entry name" value="PKS_mFAS_DH"/>
</dbReference>
<dbReference type="GO" id="GO:0006633">
    <property type="term" value="P:fatty acid biosynthetic process"/>
    <property type="evidence" value="ECO:0007669"/>
    <property type="project" value="InterPro"/>
</dbReference>
<feature type="region of interest" description="C-terminal hotdog fold" evidence="4">
    <location>
        <begin position="2889"/>
        <end position="3027"/>
    </location>
</feature>
<feature type="region of interest" description="Disordered" evidence="5">
    <location>
        <begin position="2715"/>
        <end position="2734"/>
    </location>
</feature>
<dbReference type="Pfam" id="PF00550">
    <property type="entry name" value="PP-binding"/>
    <property type="match status" value="4"/>
</dbReference>
<evidence type="ECO:0000313" key="9">
    <source>
        <dbReference type="EMBL" id="OUO56112.1"/>
    </source>
</evidence>
<dbReference type="InterPro" id="IPR020841">
    <property type="entry name" value="PKS_Beta-ketoAc_synthase_dom"/>
</dbReference>
<dbReference type="InterPro" id="IPR016035">
    <property type="entry name" value="Acyl_Trfase/lysoPLipase"/>
</dbReference>
<dbReference type="Gene3D" id="1.10.1200.10">
    <property type="entry name" value="ACP-like"/>
    <property type="match status" value="4"/>
</dbReference>
<feature type="compositionally biased region" description="Low complexity" evidence="5">
    <location>
        <begin position="2723"/>
        <end position="2734"/>
    </location>
</feature>
<dbReference type="GO" id="GO:0071770">
    <property type="term" value="P:DIM/DIP cell wall layer assembly"/>
    <property type="evidence" value="ECO:0007669"/>
    <property type="project" value="TreeGrafter"/>
</dbReference>
<dbReference type="InterPro" id="IPR014031">
    <property type="entry name" value="Ketoacyl_synth_C"/>
</dbReference>
<feature type="domain" description="Carrier" evidence="6">
    <location>
        <begin position="1858"/>
        <end position="1937"/>
    </location>
</feature>
<dbReference type="Pfam" id="PF00698">
    <property type="entry name" value="Acyl_transf_1"/>
    <property type="match status" value="1"/>
</dbReference>
<feature type="domain" description="Ketosynthase family 3 (KS3)" evidence="7">
    <location>
        <begin position="1011"/>
        <end position="1519"/>
    </location>
</feature>
<dbReference type="SUPFAM" id="SSF52151">
    <property type="entry name" value="FabD/lysophospholipase-like"/>
    <property type="match status" value="1"/>
</dbReference>
<feature type="domain" description="Ketosynthase family 3 (KS3)" evidence="7">
    <location>
        <begin position="18"/>
        <end position="478"/>
    </location>
</feature>
<proteinExistence type="predicted"/>
<dbReference type="InterPro" id="IPR009081">
    <property type="entry name" value="PP-bd_ACP"/>
</dbReference>
<dbReference type="PROSITE" id="PS00606">
    <property type="entry name" value="KS3_1"/>
    <property type="match status" value="2"/>
</dbReference>